<dbReference type="EMBL" id="LAZR01000179">
    <property type="protein sequence ID" value="KKN83796.1"/>
    <property type="molecule type" value="Genomic_DNA"/>
</dbReference>
<evidence type="ECO:0000256" key="1">
    <source>
        <dbReference type="SAM" id="MobiDB-lite"/>
    </source>
</evidence>
<protein>
    <submittedName>
        <fullName evidence="2">Uncharacterized protein</fullName>
    </submittedName>
</protein>
<accession>A0A0F9WD99</accession>
<sequence>MKYNHIQAISQILQLEIGFGGTLGPAGLTNAVIEALEKGGVIQEAGVVYIKAEAPGENLVSIDIWAPAREDDEVDVPGKPEQTEEEEEVEPIPNL</sequence>
<name>A0A0F9WD99_9ZZZZ</name>
<dbReference type="AlphaFoldDB" id="A0A0F9WD99"/>
<comment type="caution">
    <text evidence="2">The sequence shown here is derived from an EMBL/GenBank/DDBJ whole genome shotgun (WGS) entry which is preliminary data.</text>
</comment>
<organism evidence="2">
    <name type="scientific">marine sediment metagenome</name>
    <dbReference type="NCBI Taxonomy" id="412755"/>
    <lineage>
        <taxon>unclassified sequences</taxon>
        <taxon>metagenomes</taxon>
        <taxon>ecological metagenomes</taxon>
    </lineage>
</organism>
<gene>
    <name evidence="2" type="ORF">LCGC14_0294490</name>
</gene>
<evidence type="ECO:0000313" key="2">
    <source>
        <dbReference type="EMBL" id="KKN83796.1"/>
    </source>
</evidence>
<feature type="compositionally biased region" description="Acidic residues" evidence="1">
    <location>
        <begin position="83"/>
        <end position="95"/>
    </location>
</feature>
<reference evidence="2" key="1">
    <citation type="journal article" date="2015" name="Nature">
        <title>Complex archaea that bridge the gap between prokaryotes and eukaryotes.</title>
        <authorList>
            <person name="Spang A."/>
            <person name="Saw J.H."/>
            <person name="Jorgensen S.L."/>
            <person name="Zaremba-Niedzwiedzka K."/>
            <person name="Martijn J."/>
            <person name="Lind A.E."/>
            <person name="van Eijk R."/>
            <person name="Schleper C."/>
            <person name="Guy L."/>
            <person name="Ettema T.J."/>
        </authorList>
    </citation>
    <scope>NUCLEOTIDE SEQUENCE</scope>
</reference>
<proteinExistence type="predicted"/>
<feature type="region of interest" description="Disordered" evidence="1">
    <location>
        <begin position="70"/>
        <end position="95"/>
    </location>
</feature>